<feature type="region of interest" description="Disordered" evidence="8">
    <location>
        <begin position="165"/>
        <end position="227"/>
    </location>
</feature>
<dbReference type="GO" id="GO:0008270">
    <property type="term" value="F:zinc ion binding"/>
    <property type="evidence" value="ECO:0007669"/>
    <property type="project" value="UniProtKB-KW"/>
</dbReference>
<keyword evidence="5" id="KW-0862">Zinc</keyword>
<evidence type="ECO:0000313" key="11">
    <source>
        <dbReference type="Proteomes" id="UP000015104"/>
    </source>
</evidence>
<organism evidence="10 11">
    <name type="scientific">Tetranychus urticae</name>
    <name type="common">Two-spotted spider mite</name>
    <dbReference type="NCBI Taxonomy" id="32264"/>
    <lineage>
        <taxon>Eukaryota</taxon>
        <taxon>Metazoa</taxon>
        <taxon>Ecdysozoa</taxon>
        <taxon>Arthropoda</taxon>
        <taxon>Chelicerata</taxon>
        <taxon>Arachnida</taxon>
        <taxon>Acari</taxon>
        <taxon>Acariformes</taxon>
        <taxon>Trombidiformes</taxon>
        <taxon>Prostigmata</taxon>
        <taxon>Eleutherengona</taxon>
        <taxon>Raphignathae</taxon>
        <taxon>Tetranychoidea</taxon>
        <taxon>Tetranychidae</taxon>
        <taxon>Tetranychus</taxon>
    </lineage>
</organism>
<keyword evidence="2" id="KW-0479">Metal-binding</keyword>
<name>T1KJ83_TETUR</name>
<feature type="compositionally biased region" description="Polar residues" evidence="8">
    <location>
        <begin position="774"/>
        <end position="783"/>
    </location>
</feature>
<dbReference type="InterPro" id="IPR036236">
    <property type="entry name" value="Znf_C2H2_sf"/>
</dbReference>
<feature type="domain" description="C2H2-type" evidence="9">
    <location>
        <begin position="1006"/>
        <end position="1029"/>
    </location>
</feature>
<feature type="compositionally biased region" description="Basic and acidic residues" evidence="8">
    <location>
        <begin position="1111"/>
        <end position="1130"/>
    </location>
</feature>
<accession>T1KJ83</accession>
<dbReference type="EMBL" id="CAEY01000120">
    <property type="status" value="NOT_ANNOTATED_CDS"/>
    <property type="molecule type" value="Genomic_DNA"/>
</dbReference>
<evidence type="ECO:0000313" key="10">
    <source>
        <dbReference type="EnsemblMetazoa" id="tetur12g04150.1"/>
    </source>
</evidence>
<proteinExistence type="predicted"/>
<feature type="region of interest" description="Disordered" evidence="8">
    <location>
        <begin position="970"/>
        <end position="990"/>
    </location>
</feature>
<comment type="subcellular location">
    <subcellularLocation>
        <location evidence="1">Nucleus</location>
    </subcellularLocation>
</comment>
<keyword evidence="3" id="KW-0677">Repeat</keyword>
<feature type="domain" description="C2H2-type" evidence="9">
    <location>
        <begin position="224"/>
        <end position="247"/>
    </location>
</feature>
<feature type="compositionally biased region" description="Basic and acidic residues" evidence="8">
    <location>
        <begin position="184"/>
        <end position="207"/>
    </location>
</feature>
<evidence type="ECO:0000256" key="3">
    <source>
        <dbReference type="ARBA" id="ARBA00022737"/>
    </source>
</evidence>
<feature type="compositionally biased region" description="Polar residues" evidence="8">
    <location>
        <begin position="300"/>
        <end position="319"/>
    </location>
</feature>
<evidence type="ECO:0000256" key="6">
    <source>
        <dbReference type="ARBA" id="ARBA00023242"/>
    </source>
</evidence>
<feature type="domain" description="C2H2-type" evidence="9">
    <location>
        <begin position="860"/>
        <end position="888"/>
    </location>
</feature>
<dbReference type="GO" id="GO:0005634">
    <property type="term" value="C:nucleus"/>
    <property type="evidence" value="ECO:0007669"/>
    <property type="project" value="UniProtKB-SubCell"/>
</dbReference>
<dbReference type="SMART" id="SM00355">
    <property type="entry name" value="ZnF_C2H2"/>
    <property type="match status" value="13"/>
</dbReference>
<feature type="compositionally biased region" description="Acidic residues" evidence="8">
    <location>
        <begin position="1131"/>
        <end position="1168"/>
    </location>
</feature>
<dbReference type="PANTHER" id="PTHR24381:SF393">
    <property type="entry name" value="CHROMATIN-LINKED ADAPTOR FOR MSL PROTEINS, ISOFORM B"/>
    <property type="match status" value="1"/>
</dbReference>
<protein>
    <recommendedName>
        <fullName evidence="9">C2H2-type domain-containing protein</fullName>
    </recommendedName>
</protein>
<evidence type="ECO:0000256" key="5">
    <source>
        <dbReference type="ARBA" id="ARBA00022833"/>
    </source>
</evidence>
<feature type="domain" description="C2H2-type" evidence="9">
    <location>
        <begin position="676"/>
        <end position="704"/>
    </location>
</feature>
<dbReference type="HOGENOM" id="CLU_262006_0_0_1"/>
<feature type="domain" description="C2H2-type" evidence="9">
    <location>
        <begin position="1034"/>
        <end position="1062"/>
    </location>
</feature>
<feature type="compositionally biased region" description="Basic and acidic residues" evidence="8">
    <location>
        <begin position="1185"/>
        <end position="1196"/>
    </location>
</feature>
<feature type="region of interest" description="Disordered" evidence="8">
    <location>
        <begin position="574"/>
        <end position="619"/>
    </location>
</feature>
<evidence type="ECO:0000256" key="1">
    <source>
        <dbReference type="ARBA" id="ARBA00004123"/>
    </source>
</evidence>
<keyword evidence="4 7" id="KW-0863">Zinc-finger</keyword>
<evidence type="ECO:0000259" key="9">
    <source>
        <dbReference type="PROSITE" id="PS50157"/>
    </source>
</evidence>
<dbReference type="PROSITE" id="PS50157">
    <property type="entry name" value="ZINC_FINGER_C2H2_2"/>
    <property type="match status" value="8"/>
</dbReference>
<feature type="domain" description="C2H2-type" evidence="9">
    <location>
        <begin position="648"/>
        <end position="673"/>
    </location>
</feature>
<dbReference type="PROSITE" id="PS00028">
    <property type="entry name" value="ZINC_FINGER_C2H2_1"/>
    <property type="match status" value="7"/>
</dbReference>
<dbReference type="Gene3D" id="3.30.160.60">
    <property type="entry name" value="Classic Zinc Finger"/>
    <property type="match status" value="6"/>
</dbReference>
<sequence length="1294" mass="148486">MRQMPEPGKGKRNDTTVASNDGLYTIQYTESESNDDISEGHMNDSKMIVMEHLYVNVSLRLDVFCKVSEGGLYECLHCPDVCPSIEEFKKHYKEKHLETFYDCTKCGFSTLCQGTMSDHVSRYHDNDASLVKRKLIRKVSAGSDEYQTSVYGSFISQSNKTKIPAINSNSSQVDKLDNVSPKPEMGRRPHERTKENELDSDIDKMDHDESDGSDSEGRTNESRHECKVCSQKFTRSERVREHYDAIHLNMVYICCICGYTNRWKRSVIQHLRSKHEKIPPYKHLMVKKRVDDHELNNKQPNFSNLQSQNQRIDDTTPNLSPFHDDDEEEEELRGRQMLAIEDRHFDSDLHDDMEDLEADDYDEGLDAGCEHELDLSRNSMTHQEKHLYKSNQGPADFSLNNQSQSPYETILICRICGYSHKWPLVMTNHFLIAHKLSPPYDKYIKETRSNSFSRMLDNFHSKPLMPSNNHKGGYLKEILDLSTSQYNRNNEANNSHFGFSLNSFAKSTPLGSGPNLQNYICKMCDKSFDTLRGLKEHTEGMHTDLVWACKLCPFTDKWRPQAISHLRNSHNCQPPYNDHLSRRNANSASNHISRPQSSEDSGSHLDLPSTSNSFSEHSSFDLPSGLRHCKEPKMNSKECYTKLANDQYQCTKCNKTCGSAQGITEHYEAFHLGMLYYCQLCDFTDVWRSMMTKHLRQKHQLGKPYDEYLKRVKLDPNSKQITDTTLMDNFRRRSNPMKNTQLSPEGPPLPHVILPHKSLVPQPSASSNGSSQSKTPKNLISNGRSLIATPSNGLMPTGGGVCLESKVTPKLQSSHKQDSSMGKQYIHLDNQLKCKLCGSVFTSLQGFQEHYEAIHLDVIWTCRKCPTSFRWRQQLTKHLKLIHECEPPFNEYMLKEAGSHKLKKPIPEKSPHGAYARRSILPKENESIDYKQSSLEDDAESSLPVIKDQDSINNEFNELAIPEDLSMSDKASFSSTTTTTTTTNNNSTPVTTPSAMKNYTYLNNQFLCKLCSANFTSLQGFQEHHEAVHLNIVFVCKLCGFTNRWRPQVTSHLKRNHAVDPPYADYLIKRPGNRNDETKDDEAKIDDMEIDEMDQYLDGDRDLDADQYLGSDRDLDADQYLDGDRDRDADQERDDEQDRDVDQDLEPDQDNDDDQDRDEDQDLDEDHNVEDNVDHNDYDGSAQDMIHHNGSEHDTETSNNVMKNEHEFNYFSVDLLDHRPHCLSDSDHARGFPQETFADYGGYVGKPNILELLEKLDSSDLSSIESTSWQPFEAIIVVNQWIRKQFIGQEIIRL</sequence>
<reference evidence="10" key="2">
    <citation type="submission" date="2015-06" db="UniProtKB">
        <authorList>
            <consortium name="EnsemblMetazoa"/>
        </authorList>
    </citation>
    <scope>IDENTIFICATION</scope>
</reference>
<evidence type="ECO:0000256" key="4">
    <source>
        <dbReference type="ARBA" id="ARBA00022771"/>
    </source>
</evidence>
<dbReference type="SUPFAM" id="SSF57667">
    <property type="entry name" value="beta-beta-alpha zinc fingers"/>
    <property type="match status" value="2"/>
</dbReference>
<keyword evidence="11" id="KW-1185">Reference proteome</keyword>
<feature type="domain" description="C2H2-type" evidence="9">
    <location>
        <begin position="832"/>
        <end position="855"/>
    </location>
</feature>
<feature type="compositionally biased region" description="Basic and acidic residues" evidence="8">
    <location>
        <begin position="1169"/>
        <end position="1178"/>
    </location>
</feature>
<feature type="compositionally biased region" description="Low complexity" evidence="8">
    <location>
        <begin position="764"/>
        <end position="773"/>
    </location>
</feature>
<dbReference type="Proteomes" id="UP000015104">
    <property type="component" value="Unassembled WGS sequence"/>
</dbReference>
<evidence type="ECO:0000256" key="2">
    <source>
        <dbReference type="ARBA" id="ARBA00022723"/>
    </source>
</evidence>
<evidence type="ECO:0000256" key="7">
    <source>
        <dbReference type="PROSITE-ProRule" id="PRU00042"/>
    </source>
</evidence>
<dbReference type="PANTHER" id="PTHR24381">
    <property type="entry name" value="ZINC FINGER PROTEIN"/>
    <property type="match status" value="1"/>
</dbReference>
<feature type="compositionally biased region" description="Polar residues" evidence="8">
    <location>
        <begin position="583"/>
        <end position="600"/>
    </location>
</feature>
<dbReference type="GO" id="GO:0000981">
    <property type="term" value="F:DNA-binding transcription factor activity, RNA polymerase II-specific"/>
    <property type="evidence" value="ECO:0007669"/>
    <property type="project" value="TreeGrafter"/>
</dbReference>
<feature type="compositionally biased region" description="Basic and acidic residues" evidence="8">
    <location>
        <begin position="1073"/>
        <end position="1087"/>
    </location>
</feature>
<keyword evidence="6" id="KW-0539">Nucleus</keyword>
<reference evidence="11" key="1">
    <citation type="submission" date="2011-08" db="EMBL/GenBank/DDBJ databases">
        <authorList>
            <person name="Rombauts S."/>
        </authorList>
    </citation>
    <scope>NUCLEOTIDE SEQUENCE</scope>
    <source>
        <strain evidence="11">London</strain>
    </source>
</reference>
<evidence type="ECO:0000256" key="8">
    <source>
        <dbReference type="SAM" id="MobiDB-lite"/>
    </source>
</evidence>
<feature type="region of interest" description="Disordered" evidence="8">
    <location>
        <begin position="1067"/>
        <end position="1089"/>
    </location>
</feature>
<feature type="region of interest" description="Disordered" evidence="8">
    <location>
        <begin position="300"/>
        <end position="329"/>
    </location>
</feature>
<feature type="compositionally biased region" description="Basic and acidic residues" evidence="8">
    <location>
        <begin position="215"/>
        <end position="227"/>
    </location>
</feature>
<feature type="compositionally biased region" description="Low complexity" evidence="8">
    <location>
        <begin position="974"/>
        <end position="990"/>
    </location>
</feature>
<dbReference type="GO" id="GO:0000977">
    <property type="term" value="F:RNA polymerase II transcription regulatory region sequence-specific DNA binding"/>
    <property type="evidence" value="ECO:0007669"/>
    <property type="project" value="TreeGrafter"/>
</dbReference>
<feature type="region of interest" description="Disordered" evidence="8">
    <location>
        <begin position="733"/>
        <end position="783"/>
    </location>
</feature>
<dbReference type="InterPro" id="IPR013087">
    <property type="entry name" value="Znf_C2H2_type"/>
</dbReference>
<feature type="region of interest" description="Disordered" evidence="8">
    <location>
        <begin position="1102"/>
        <end position="1198"/>
    </location>
</feature>
<dbReference type="EnsemblMetazoa" id="tetur12g04150.1">
    <property type="protein sequence ID" value="tetur12g04150.1"/>
    <property type="gene ID" value="tetur12g04150"/>
</dbReference>
<feature type="domain" description="C2H2-type" evidence="9">
    <location>
        <begin position="519"/>
        <end position="543"/>
    </location>
</feature>